<sequence>MATAEPSARRTQFFQELKALCVPLSQLVLRAQDTTPQDAADALRLVQSLTTAWTAQVSRDPSILDEKLASYVFFPISHLLRKQDQYPVRVIEAVIRLIGALAQHGWKTKVSADLSQQLLLFLSFTLGGASGQTKKRDLPEETVLETFRALGAVITAVGASAALAPSSPDGDQVIPALGHSVTVAFDAVAEGVPPLIQLEALYCIQAAFSVVKDNTILAQFLPGTVSCLNKLLSPPVAQKTQRRVLIAALGVLQTVLINVLGDLHIRGVLKQRELEQAQQKPRESSGDSKESKLRIELTPSWLTATASQVKIALSSILRLRNHEFEDVQQALDRLCIALLDECHRSLAECQPILVETAMALEDEQSQSPLQTSLRDLVAVYPELGENVKLALYGWVSSLPRVMQCNDDRVKQIAVRNILRGSKHAASLQLDSSTLEDSLADSLRDSLVVLVKGSKPSRIQENPGTDLALSSSAVSDAGMGVFTPVLLENEGQKATRGEIMTLISNISSTTQQVRLATSMMAYVRDVDGIDQIASYWLAFELIKASYARSSDLDELLDFSNLDETKGQEEAFQELFDFSTSILSSHSDMVVVDWRLEAIALEVTAFSATRMKSDFRPELIDVLYPVATFLGSPNPQLRSHAITTLNILAASCGYRDVSELIVDNADYMVNSVSLRLNTFDISPTSTKVLKMMIHLTGPRLVPFLDDVVAAVFAALDNYHGYPVLVESLFSVLSEVVTQGVKSDALLLEDGTPRAVDHRKRRPVHLGMKDILDFLERRRKKRKQREDEAELIQGHPKEPWGPEKSEAKSLLDKLENPDEDEDEPETAVEETQKTSTPTYTLLSRVLTLTQHYLTSPTPTLRKSLLDLVATVSPALAPDENTFLPLINAVWPVVITRLHDSEPFVVIAACKALAALCSAAGDFLASRFKTEWSSGLAKWFKKIRDDAARAKGASKGGKATVISHSSKGGILIPGRVGTGERPDGKLVYSPATISSTSSGLGRFSQASQVWDAAVDMLAAIVENVRVDDDMFDEILDLVGDVFPRNERLREALEVVNADAVWLALYERGLVSPGPVPVMEGVEFAQK</sequence>
<dbReference type="PANTHER" id="PTHR18460:SF3">
    <property type="entry name" value="TELO2-INTERACTING PROTEIN 1 HOMOLOG"/>
    <property type="match status" value="1"/>
</dbReference>
<dbReference type="FunFam" id="1.25.10.10:FF:001401">
    <property type="entry name" value="Uncharacterized protein"/>
    <property type="match status" value="1"/>
</dbReference>
<dbReference type="InterPro" id="IPR057566">
    <property type="entry name" value="TPR_TTI1_N"/>
</dbReference>
<proteinExistence type="predicted"/>
<feature type="domain" description="TTI1 C-terminal TPR" evidence="3">
    <location>
        <begin position="759"/>
        <end position="938"/>
    </location>
</feature>
<dbReference type="Pfam" id="PF24181">
    <property type="entry name" value="TPR_TTI1_C"/>
    <property type="match status" value="1"/>
</dbReference>
<name>A0AAJ0F4W3_9PEZI</name>
<dbReference type="Gene3D" id="1.25.10.10">
    <property type="entry name" value="Leucine-rich Repeat Variant"/>
    <property type="match status" value="2"/>
</dbReference>
<dbReference type="InterPro" id="IPR052587">
    <property type="entry name" value="TELO2-interacting_protein_1"/>
</dbReference>
<evidence type="ECO:0000256" key="1">
    <source>
        <dbReference type="SAM" id="MobiDB-lite"/>
    </source>
</evidence>
<accession>A0AAJ0F4W3</accession>
<dbReference type="InterPro" id="IPR049362">
    <property type="entry name" value="TTI1_rpt"/>
</dbReference>
<dbReference type="PANTHER" id="PTHR18460">
    <property type="entry name" value="TEL2 INTERACTING PROTEIN 1 TTI1 FAMILY MEMBER"/>
    <property type="match status" value="1"/>
</dbReference>
<reference evidence="4" key="1">
    <citation type="submission" date="2023-06" db="EMBL/GenBank/DDBJ databases">
        <title>Genome-scale phylogeny and comparative genomics of the fungal order Sordariales.</title>
        <authorList>
            <consortium name="Lawrence Berkeley National Laboratory"/>
            <person name="Hensen N."/>
            <person name="Bonometti L."/>
            <person name="Westerberg I."/>
            <person name="Brannstrom I.O."/>
            <person name="Guillou S."/>
            <person name="Cros-Aarteil S."/>
            <person name="Calhoun S."/>
            <person name="Haridas S."/>
            <person name="Kuo A."/>
            <person name="Mondo S."/>
            <person name="Pangilinan J."/>
            <person name="Riley R."/>
            <person name="Labutti K."/>
            <person name="Andreopoulos B."/>
            <person name="Lipzen A."/>
            <person name="Chen C."/>
            <person name="Yanf M."/>
            <person name="Daum C."/>
            <person name="Ng V."/>
            <person name="Clum A."/>
            <person name="Steindorff A."/>
            <person name="Ohm R."/>
            <person name="Martin F."/>
            <person name="Silar P."/>
            <person name="Natvig D."/>
            <person name="Lalanne C."/>
            <person name="Gautier V."/>
            <person name="Ament-Velasquez S.L."/>
            <person name="Kruys A."/>
            <person name="Hutchinson M.I."/>
            <person name="Powell A.J."/>
            <person name="Barry K."/>
            <person name="Miller A.N."/>
            <person name="Grigoriev I.V."/>
            <person name="Debuchy R."/>
            <person name="Gladieux P."/>
            <person name="Thoren M.H."/>
            <person name="Johannesson H."/>
        </authorList>
    </citation>
    <scope>NUCLEOTIDE SEQUENCE</scope>
    <source>
        <strain evidence="4">PSN4</strain>
    </source>
</reference>
<dbReference type="InterPro" id="IPR016024">
    <property type="entry name" value="ARM-type_fold"/>
</dbReference>
<gene>
    <name evidence="4" type="ORF">QBC47DRAFT_393487</name>
</gene>
<dbReference type="AlphaFoldDB" id="A0AAJ0F4W3"/>
<dbReference type="EMBL" id="MU839845">
    <property type="protein sequence ID" value="KAK1750763.1"/>
    <property type="molecule type" value="Genomic_DNA"/>
</dbReference>
<dbReference type="InterPro" id="IPR016441">
    <property type="entry name" value="Tti1"/>
</dbReference>
<evidence type="ECO:0000313" key="4">
    <source>
        <dbReference type="EMBL" id="KAK1750763.1"/>
    </source>
</evidence>
<dbReference type="Pfam" id="PF21547">
    <property type="entry name" value="TTI1"/>
    <property type="match status" value="1"/>
</dbReference>
<evidence type="ECO:0000259" key="2">
    <source>
        <dbReference type="Pfam" id="PF24173"/>
    </source>
</evidence>
<feature type="compositionally biased region" description="Basic and acidic residues" evidence="1">
    <location>
        <begin position="792"/>
        <end position="813"/>
    </location>
</feature>
<evidence type="ECO:0000313" key="5">
    <source>
        <dbReference type="Proteomes" id="UP001239445"/>
    </source>
</evidence>
<dbReference type="InterPro" id="IPR057567">
    <property type="entry name" value="TPR_TTI1_C"/>
</dbReference>
<keyword evidence="5" id="KW-1185">Reference proteome</keyword>
<protein>
    <submittedName>
        <fullName evidence="4">Armadillo-type protein</fullName>
    </submittedName>
</protein>
<dbReference type="PIRSF" id="PIRSF005250">
    <property type="entry name" value="UCP005250"/>
    <property type="match status" value="1"/>
</dbReference>
<feature type="compositionally biased region" description="Acidic residues" evidence="1">
    <location>
        <begin position="814"/>
        <end position="825"/>
    </location>
</feature>
<comment type="caution">
    <text evidence="4">The sequence shown here is derived from an EMBL/GenBank/DDBJ whole genome shotgun (WGS) entry which is preliminary data.</text>
</comment>
<dbReference type="Pfam" id="PF24173">
    <property type="entry name" value="TPR_TTI1_N"/>
    <property type="match status" value="1"/>
</dbReference>
<evidence type="ECO:0000259" key="3">
    <source>
        <dbReference type="Pfam" id="PF24181"/>
    </source>
</evidence>
<dbReference type="GO" id="GO:0005737">
    <property type="term" value="C:cytoplasm"/>
    <property type="evidence" value="ECO:0007669"/>
    <property type="project" value="TreeGrafter"/>
</dbReference>
<feature type="region of interest" description="Disordered" evidence="1">
    <location>
        <begin position="780"/>
        <end position="833"/>
    </location>
</feature>
<feature type="domain" description="TTI1 N-terminal TPR" evidence="2">
    <location>
        <begin position="14"/>
        <end position="360"/>
    </location>
</feature>
<dbReference type="SUPFAM" id="SSF48371">
    <property type="entry name" value="ARM repeat"/>
    <property type="match status" value="1"/>
</dbReference>
<organism evidence="4 5">
    <name type="scientific">Echria macrotheca</name>
    <dbReference type="NCBI Taxonomy" id="438768"/>
    <lineage>
        <taxon>Eukaryota</taxon>
        <taxon>Fungi</taxon>
        <taxon>Dikarya</taxon>
        <taxon>Ascomycota</taxon>
        <taxon>Pezizomycotina</taxon>
        <taxon>Sordariomycetes</taxon>
        <taxon>Sordariomycetidae</taxon>
        <taxon>Sordariales</taxon>
        <taxon>Schizotheciaceae</taxon>
        <taxon>Echria</taxon>
    </lineage>
</organism>
<dbReference type="InterPro" id="IPR011989">
    <property type="entry name" value="ARM-like"/>
</dbReference>
<dbReference type="Proteomes" id="UP001239445">
    <property type="component" value="Unassembled WGS sequence"/>
</dbReference>